<dbReference type="SMART" id="SM00865">
    <property type="entry name" value="Tubulin_C"/>
    <property type="match status" value="1"/>
</dbReference>
<dbReference type="InterPro" id="IPR003008">
    <property type="entry name" value="Tubulin_FtsZ_GTPase"/>
</dbReference>
<dbReference type="InterPro" id="IPR037103">
    <property type="entry name" value="Tubulin/FtsZ-like_C"/>
</dbReference>
<keyword evidence="4 6" id="KW-0717">Septation</keyword>
<dbReference type="Gene3D" id="3.30.1330.20">
    <property type="entry name" value="Tubulin/FtsZ, C-terminal domain"/>
    <property type="match status" value="1"/>
</dbReference>
<dbReference type="HOGENOM" id="CLU_024865_0_5_12"/>
<dbReference type="InterPro" id="IPR000158">
    <property type="entry name" value="Cell_div_FtsZ"/>
</dbReference>
<feature type="region of interest" description="Disordered" evidence="7">
    <location>
        <begin position="318"/>
        <end position="486"/>
    </location>
</feature>
<feature type="binding site" evidence="4">
    <location>
        <position position="139"/>
    </location>
    <ligand>
        <name>GTP</name>
        <dbReference type="ChEBI" id="CHEBI:37565"/>
    </ligand>
</feature>
<keyword evidence="11" id="KW-1185">Reference proteome</keyword>
<organism evidence="10 11">
    <name type="scientific">Leptonema illini DSM 21528</name>
    <dbReference type="NCBI Taxonomy" id="929563"/>
    <lineage>
        <taxon>Bacteria</taxon>
        <taxon>Pseudomonadati</taxon>
        <taxon>Spirochaetota</taxon>
        <taxon>Spirochaetia</taxon>
        <taxon>Leptospirales</taxon>
        <taxon>Leptospiraceae</taxon>
        <taxon>Leptonema</taxon>
    </lineage>
</organism>
<feature type="binding site" evidence="4">
    <location>
        <begin position="108"/>
        <end position="110"/>
    </location>
    <ligand>
        <name>GTP</name>
        <dbReference type="ChEBI" id="CHEBI:37565"/>
    </ligand>
</feature>
<keyword evidence="2 4" id="KW-0547">Nucleotide-binding</keyword>
<protein>
    <recommendedName>
        <fullName evidence="4 5">Cell division protein FtsZ</fullName>
    </recommendedName>
</protein>
<reference evidence="10 11" key="1">
    <citation type="submission" date="2011-10" db="EMBL/GenBank/DDBJ databases">
        <title>The Improved High-Quality Draft genome of Leptonema illini DSM 21528.</title>
        <authorList>
            <consortium name="US DOE Joint Genome Institute (JGI-PGF)"/>
            <person name="Lucas S."/>
            <person name="Copeland A."/>
            <person name="Lapidus A."/>
            <person name="Glavina del Rio T."/>
            <person name="Dalin E."/>
            <person name="Tice H."/>
            <person name="Bruce D."/>
            <person name="Goodwin L."/>
            <person name="Pitluck S."/>
            <person name="Peters L."/>
            <person name="Mikhailova N."/>
            <person name="Held B."/>
            <person name="Kyrpides N."/>
            <person name="Mavromatis K."/>
            <person name="Ivanova N."/>
            <person name="Markowitz V."/>
            <person name="Cheng J.-F."/>
            <person name="Hugenholtz P."/>
            <person name="Woyke T."/>
            <person name="Wu D."/>
            <person name="Gronow S."/>
            <person name="Wellnitz S."/>
            <person name="Brambilla E.-M."/>
            <person name="Klenk H.-P."/>
            <person name="Eisen J.A."/>
        </authorList>
    </citation>
    <scope>NUCLEOTIDE SEQUENCE [LARGE SCALE GENOMIC DNA]</scope>
    <source>
        <strain evidence="10 11">DSM 21528</strain>
    </source>
</reference>
<dbReference type="InterPro" id="IPR018316">
    <property type="entry name" value="Tubulin/FtsZ_2-layer-sand-dom"/>
</dbReference>
<evidence type="ECO:0000259" key="8">
    <source>
        <dbReference type="SMART" id="SM00864"/>
    </source>
</evidence>
<dbReference type="FunFam" id="3.40.50.1440:FF:000001">
    <property type="entry name" value="Cell division protein FtsZ"/>
    <property type="match status" value="1"/>
</dbReference>
<dbReference type="GO" id="GO:0043093">
    <property type="term" value="P:FtsZ-dependent cytokinesis"/>
    <property type="evidence" value="ECO:0007669"/>
    <property type="project" value="UniProtKB-UniRule"/>
</dbReference>
<dbReference type="SUPFAM" id="SSF52490">
    <property type="entry name" value="Tubulin nucleotide-binding domain-like"/>
    <property type="match status" value="1"/>
</dbReference>
<dbReference type="GO" id="GO:0005525">
    <property type="term" value="F:GTP binding"/>
    <property type="evidence" value="ECO:0007669"/>
    <property type="project" value="UniProtKB-UniRule"/>
</dbReference>
<dbReference type="GO" id="GO:0051258">
    <property type="term" value="P:protein polymerization"/>
    <property type="evidence" value="ECO:0007669"/>
    <property type="project" value="UniProtKB-UniRule"/>
</dbReference>
<feature type="binding site" evidence="4">
    <location>
        <position position="187"/>
    </location>
    <ligand>
        <name>GTP</name>
        <dbReference type="ChEBI" id="CHEBI:37565"/>
    </ligand>
</feature>
<evidence type="ECO:0000256" key="4">
    <source>
        <dbReference type="HAMAP-Rule" id="MF_00909"/>
    </source>
</evidence>
<comment type="subcellular location">
    <subcellularLocation>
        <location evidence="4">Cytoplasm</location>
    </subcellularLocation>
    <text evidence="4">Assembles at midcell at the inner surface of the cytoplasmic membrane.</text>
</comment>
<dbReference type="GO" id="GO:0005737">
    <property type="term" value="C:cytoplasm"/>
    <property type="evidence" value="ECO:0007669"/>
    <property type="project" value="UniProtKB-SubCell"/>
</dbReference>
<dbReference type="SUPFAM" id="SSF55307">
    <property type="entry name" value="Tubulin C-terminal domain-like"/>
    <property type="match status" value="1"/>
</dbReference>
<feature type="domain" description="Tubulin/FtsZ 2-layer sandwich" evidence="9">
    <location>
        <begin position="207"/>
        <end position="325"/>
    </location>
</feature>
<evidence type="ECO:0000259" key="9">
    <source>
        <dbReference type="SMART" id="SM00865"/>
    </source>
</evidence>
<comment type="subunit">
    <text evidence="4">Homodimer. Polymerizes to form a dynamic ring structure in a strictly GTP-dependent manner. Interacts directly with several other division proteins.</text>
</comment>
<dbReference type="GO" id="GO:0003924">
    <property type="term" value="F:GTPase activity"/>
    <property type="evidence" value="ECO:0007669"/>
    <property type="project" value="UniProtKB-UniRule"/>
</dbReference>
<feature type="compositionally biased region" description="Basic and acidic residues" evidence="7">
    <location>
        <begin position="349"/>
        <end position="368"/>
    </location>
</feature>
<dbReference type="Pfam" id="PF00091">
    <property type="entry name" value="Tubulin"/>
    <property type="match status" value="1"/>
</dbReference>
<dbReference type="HAMAP" id="MF_00909">
    <property type="entry name" value="FtsZ"/>
    <property type="match status" value="1"/>
</dbReference>
<evidence type="ECO:0000313" key="10">
    <source>
        <dbReference type="EMBL" id="EHQ04919.1"/>
    </source>
</evidence>
<dbReference type="EMBL" id="JH597773">
    <property type="protein sequence ID" value="EHQ04919.1"/>
    <property type="molecule type" value="Genomic_DNA"/>
</dbReference>
<evidence type="ECO:0000256" key="7">
    <source>
        <dbReference type="SAM" id="MobiDB-lite"/>
    </source>
</evidence>
<accession>H2CJ02</accession>
<evidence type="ECO:0000256" key="5">
    <source>
        <dbReference type="NCBIfam" id="TIGR00065"/>
    </source>
</evidence>
<evidence type="ECO:0000256" key="1">
    <source>
        <dbReference type="ARBA" id="ARBA00009690"/>
    </source>
</evidence>
<dbReference type="PRINTS" id="PR00423">
    <property type="entry name" value="CELLDVISFTSZ"/>
</dbReference>
<dbReference type="PROSITE" id="PS01135">
    <property type="entry name" value="FTSZ_2"/>
    <property type="match status" value="1"/>
</dbReference>
<keyword evidence="4 6" id="KW-0131">Cell cycle</keyword>
<dbReference type="STRING" id="183.GCA_002009735_02926"/>
<dbReference type="CDD" id="cd02201">
    <property type="entry name" value="FtsZ_type1"/>
    <property type="match status" value="1"/>
</dbReference>
<feature type="binding site" evidence="4">
    <location>
        <begin position="21"/>
        <end position="25"/>
    </location>
    <ligand>
        <name>GTP</name>
        <dbReference type="ChEBI" id="CHEBI:37565"/>
    </ligand>
</feature>
<dbReference type="SMART" id="SM00864">
    <property type="entry name" value="Tubulin"/>
    <property type="match status" value="1"/>
</dbReference>
<sequence length="486" mass="53453">MIQFEEERTSPTSIKVVGVGGGGMNAVNRMIDAGLTGVEFIVINTDEQVIRLSQAETKIVIGQKTTRGMGAGGNPDIGLKAAREDRDRISQALNGADMVFITAGMGGGTGTGAAPIVAEVAKGMGILTVGVVTMPFVVEGASRNRNARMGLEAIRQHVDTLITIKNDHIFRIIDKATPVNVAFRLIDDILLNAVRGISDLINTAGLVNVDFADVKSVMNQSGEALMGAGEGYGENRVMDAVNQAINNVLLDELSIEGATGVLINVCGGEDMSIVDWKDVSELVTETVDQNANIIIGLTIDPKLKERIRVTVIATGFQKKAPKREAPRQAESPFIPRSADPGFALPLPGRTEEPAARIVPRTERIRMDFVEEESETEERPARESYPSRVAYQEERTPAYERPLRERAPVYERSDRTERTATYERPAYERASSERSAYEKPSYDRPAYERAAYEERETPVIPLRPGRTYIEPDYDDLETPAYLRRRSR</sequence>
<feature type="domain" description="Tubulin/FtsZ GTPase" evidence="8">
    <location>
        <begin position="13"/>
        <end position="205"/>
    </location>
</feature>
<dbReference type="Pfam" id="PF12327">
    <property type="entry name" value="FtsZ_C"/>
    <property type="match status" value="1"/>
</dbReference>
<dbReference type="InterPro" id="IPR036525">
    <property type="entry name" value="Tubulin/FtsZ_GTPase_sf"/>
</dbReference>
<gene>
    <name evidence="4" type="primary">ftsZ</name>
    <name evidence="10" type="ORF">Lepil_0211</name>
</gene>
<dbReference type="InterPro" id="IPR008280">
    <property type="entry name" value="Tub_FtsZ_C"/>
</dbReference>
<evidence type="ECO:0000256" key="3">
    <source>
        <dbReference type="ARBA" id="ARBA00023134"/>
    </source>
</evidence>
<comment type="function">
    <text evidence="4 6">Essential cell division protein that forms a contractile ring structure (Z ring) at the future cell division site. The regulation of the ring assembly controls the timing and the location of cell division. One of the functions of the FtsZ ring is to recruit other cell division proteins to the septum to produce a new cell wall between the dividing cells. Binds GTP and shows GTPase activity.</text>
</comment>
<feature type="binding site" evidence="4">
    <location>
        <position position="143"/>
    </location>
    <ligand>
        <name>GTP</name>
        <dbReference type="ChEBI" id="CHEBI:37565"/>
    </ligand>
</feature>
<dbReference type="GO" id="GO:0032153">
    <property type="term" value="C:cell division site"/>
    <property type="evidence" value="ECO:0007669"/>
    <property type="project" value="UniProtKB-UniRule"/>
</dbReference>
<evidence type="ECO:0000256" key="6">
    <source>
        <dbReference type="RuleBase" id="RU000631"/>
    </source>
</evidence>
<comment type="similarity">
    <text evidence="1 4 6">Belongs to the FtsZ family.</text>
</comment>
<proteinExistence type="inferred from homology"/>
<dbReference type="Gene3D" id="3.40.50.1440">
    <property type="entry name" value="Tubulin/FtsZ, GTPase domain"/>
    <property type="match status" value="1"/>
</dbReference>
<dbReference type="GO" id="GO:0000917">
    <property type="term" value="P:division septum assembly"/>
    <property type="evidence" value="ECO:0007669"/>
    <property type="project" value="UniProtKB-KW"/>
</dbReference>
<dbReference type="Proteomes" id="UP000005737">
    <property type="component" value="Unassembled WGS sequence"/>
</dbReference>
<evidence type="ECO:0000256" key="2">
    <source>
        <dbReference type="ARBA" id="ARBA00022741"/>
    </source>
</evidence>
<feature type="compositionally biased region" description="Basic and acidic residues" evidence="7">
    <location>
        <begin position="390"/>
        <end position="456"/>
    </location>
</feature>
<evidence type="ECO:0000313" key="11">
    <source>
        <dbReference type="Proteomes" id="UP000005737"/>
    </source>
</evidence>
<dbReference type="PANTHER" id="PTHR30314">
    <property type="entry name" value="CELL DIVISION PROTEIN FTSZ-RELATED"/>
    <property type="match status" value="1"/>
</dbReference>
<dbReference type="InterPro" id="IPR020805">
    <property type="entry name" value="Cell_div_FtsZ_CS"/>
</dbReference>
<name>H2CJ02_9LEPT</name>
<keyword evidence="4" id="KW-0963">Cytoplasm</keyword>
<dbReference type="NCBIfam" id="TIGR00065">
    <property type="entry name" value="ftsZ"/>
    <property type="match status" value="1"/>
</dbReference>
<dbReference type="AlphaFoldDB" id="H2CJ02"/>
<keyword evidence="4 6" id="KW-0132">Cell division</keyword>
<keyword evidence="3 4" id="KW-0342">GTP-binding</keyword>
<dbReference type="InterPro" id="IPR045061">
    <property type="entry name" value="FtsZ/CetZ"/>
</dbReference>
<dbReference type="PANTHER" id="PTHR30314:SF3">
    <property type="entry name" value="MITOCHONDRIAL DIVISION PROTEIN FSZA"/>
    <property type="match status" value="1"/>
</dbReference>
<dbReference type="InterPro" id="IPR024757">
    <property type="entry name" value="FtsZ_C"/>
</dbReference>